<feature type="transmembrane region" description="Helical" evidence="6">
    <location>
        <begin position="201"/>
        <end position="218"/>
    </location>
</feature>
<evidence type="ECO:0000256" key="5">
    <source>
        <dbReference type="ARBA" id="ARBA00023136"/>
    </source>
</evidence>
<dbReference type="PANTHER" id="PTHR30485">
    <property type="entry name" value="NI/FE-HYDROGENASE 1 B-TYPE CYTOCHROME SUBUNIT"/>
    <property type="match status" value="1"/>
</dbReference>
<dbReference type="GO" id="GO:0009055">
    <property type="term" value="F:electron transfer activity"/>
    <property type="evidence" value="ECO:0007669"/>
    <property type="project" value="InterPro"/>
</dbReference>
<dbReference type="Proteomes" id="UP000265955">
    <property type="component" value="Unassembled WGS sequence"/>
</dbReference>
<proteinExistence type="predicted"/>
<keyword evidence="4 6" id="KW-1133">Transmembrane helix</keyword>
<dbReference type="GO" id="GO:0005886">
    <property type="term" value="C:plasma membrane"/>
    <property type="evidence" value="ECO:0007669"/>
    <property type="project" value="UniProtKB-SubCell"/>
</dbReference>
<protein>
    <submittedName>
        <fullName evidence="8">Cytochrome B</fullName>
    </submittedName>
</protein>
<feature type="transmembrane region" description="Helical" evidence="6">
    <location>
        <begin position="12"/>
        <end position="32"/>
    </location>
</feature>
<keyword evidence="2" id="KW-1003">Cell membrane</keyword>
<evidence type="ECO:0000256" key="1">
    <source>
        <dbReference type="ARBA" id="ARBA00004651"/>
    </source>
</evidence>
<evidence type="ECO:0000256" key="3">
    <source>
        <dbReference type="ARBA" id="ARBA00022692"/>
    </source>
</evidence>
<comment type="subcellular location">
    <subcellularLocation>
        <location evidence="1">Cell membrane</location>
        <topology evidence="1">Multi-pass membrane protein</topology>
    </subcellularLocation>
</comment>
<evidence type="ECO:0000256" key="2">
    <source>
        <dbReference type="ARBA" id="ARBA00022475"/>
    </source>
</evidence>
<dbReference type="InterPro" id="IPR011577">
    <property type="entry name" value="Cyt_b561_bac/Ni-Hgenase"/>
</dbReference>
<dbReference type="PANTHER" id="PTHR30485:SF2">
    <property type="entry name" value="BLL0597 PROTEIN"/>
    <property type="match status" value="1"/>
</dbReference>
<keyword evidence="9" id="KW-1185">Reference proteome</keyword>
<dbReference type="SUPFAM" id="SSF81342">
    <property type="entry name" value="Transmembrane di-heme cytochromes"/>
    <property type="match status" value="1"/>
</dbReference>
<reference evidence="9" key="1">
    <citation type="submission" date="2018-09" db="EMBL/GenBank/DDBJ databases">
        <authorList>
            <person name="Zhu H."/>
        </authorList>
    </citation>
    <scope>NUCLEOTIDE SEQUENCE [LARGE SCALE GENOMIC DNA]</scope>
    <source>
        <strain evidence="9">K1R23-30</strain>
    </source>
</reference>
<evidence type="ECO:0000256" key="4">
    <source>
        <dbReference type="ARBA" id="ARBA00022989"/>
    </source>
</evidence>
<feature type="transmembrane region" description="Helical" evidence="6">
    <location>
        <begin position="97"/>
        <end position="119"/>
    </location>
</feature>
<dbReference type="EMBL" id="QYUO01000001">
    <property type="protein sequence ID" value="RJF99535.1"/>
    <property type="molecule type" value="Genomic_DNA"/>
</dbReference>
<organism evidence="8 9">
    <name type="scientific">Noviherbaspirillum saxi</name>
    <dbReference type="NCBI Taxonomy" id="2320863"/>
    <lineage>
        <taxon>Bacteria</taxon>
        <taxon>Pseudomonadati</taxon>
        <taxon>Pseudomonadota</taxon>
        <taxon>Betaproteobacteria</taxon>
        <taxon>Burkholderiales</taxon>
        <taxon>Oxalobacteraceae</taxon>
        <taxon>Noviherbaspirillum</taxon>
    </lineage>
</organism>
<dbReference type="GO" id="GO:0020037">
    <property type="term" value="F:heme binding"/>
    <property type="evidence" value="ECO:0007669"/>
    <property type="project" value="TreeGrafter"/>
</dbReference>
<accession>A0A3A3GBG7</accession>
<name>A0A3A3GBG7_9BURK</name>
<keyword evidence="3 6" id="KW-0812">Transmembrane</keyword>
<dbReference type="Gene3D" id="1.20.950.20">
    <property type="entry name" value="Transmembrane di-heme cytochromes, Chain C"/>
    <property type="match status" value="1"/>
</dbReference>
<comment type="caution">
    <text evidence="8">The sequence shown here is derived from an EMBL/GenBank/DDBJ whole genome shotgun (WGS) entry which is preliminary data.</text>
</comment>
<gene>
    <name evidence="8" type="ORF">D3871_14125</name>
</gene>
<dbReference type="RefSeq" id="WP_119769472.1">
    <property type="nucleotide sequence ID" value="NZ_QYUO01000001.1"/>
</dbReference>
<dbReference type="GO" id="GO:0022904">
    <property type="term" value="P:respiratory electron transport chain"/>
    <property type="evidence" value="ECO:0007669"/>
    <property type="project" value="InterPro"/>
</dbReference>
<evidence type="ECO:0000313" key="8">
    <source>
        <dbReference type="EMBL" id="RJF99535.1"/>
    </source>
</evidence>
<dbReference type="OrthoDB" id="196472at2"/>
<dbReference type="AlphaFoldDB" id="A0A3A3GBG7"/>
<feature type="transmembrane region" description="Helical" evidence="6">
    <location>
        <begin position="38"/>
        <end position="59"/>
    </location>
</feature>
<keyword evidence="5 6" id="KW-0472">Membrane</keyword>
<dbReference type="Pfam" id="PF01292">
    <property type="entry name" value="Ni_hydr_CYTB"/>
    <property type="match status" value="1"/>
</dbReference>
<evidence type="ECO:0000313" key="9">
    <source>
        <dbReference type="Proteomes" id="UP000265955"/>
    </source>
</evidence>
<sequence length="225" mass="24881">MKKVRVWDLPVRLFHWMLAILILVSIITQQIGGNAMEWHFRSGYAVLALVGFRIIWGLVGSRYARFVSFLHGPSTIVGYLRGGKDALKGKYIGHNPLGSLSVFAMLGVVAAQAISGLYANDDIASEGPLVKFISKDLSDQITWFHKEVSANLLYLLVAMHLLAIAVYYFRKKQDLVTPMLTGDQHVEFDAPHANDGWGMRLLALLIVAVSALAVYYLVSLPPRGA</sequence>
<dbReference type="InterPro" id="IPR016174">
    <property type="entry name" value="Di-haem_cyt_TM"/>
</dbReference>
<feature type="domain" description="Cytochrome b561 bacterial/Ni-hydrogenase" evidence="7">
    <location>
        <begin position="6"/>
        <end position="182"/>
    </location>
</feature>
<evidence type="ECO:0000256" key="6">
    <source>
        <dbReference type="SAM" id="Phobius"/>
    </source>
</evidence>
<evidence type="ECO:0000259" key="7">
    <source>
        <dbReference type="Pfam" id="PF01292"/>
    </source>
</evidence>
<feature type="transmembrane region" description="Helical" evidence="6">
    <location>
        <begin position="152"/>
        <end position="169"/>
    </location>
</feature>
<dbReference type="InterPro" id="IPR051542">
    <property type="entry name" value="Hydrogenase_cytochrome"/>
</dbReference>